<dbReference type="EMBL" id="VSWC01000105">
    <property type="protein sequence ID" value="KAA1087556.1"/>
    <property type="molecule type" value="Genomic_DNA"/>
</dbReference>
<gene>
    <name evidence="1" type="ORF">PGT21_033585</name>
    <name evidence="2" type="ORF">PGTUg99_033273</name>
</gene>
<dbReference type="Proteomes" id="UP000324748">
    <property type="component" value="Unassembled WGS sequence"/>
</dbReference>
<keyword evidence="3" id="KW-1185">Reference proteome</keyword>
<organism evidence="2 4">
    <name type="scientific">Puccinia graminis f. sp. tritici</name>
    <dbReference type="NCBI Taxonomy" id="56615"/>
    <lineage>
        <taxon>Eukaryota</taxon>
        <taxon>Fungi</taxon>
        <taxon>Dikarya</taxon>
        <taxon>Basidiomycota</taxon>
        <taxon>Pucciniomycotina</taxon>
        <taxon>Pucciniomycetes</taxon>
        <taxon>Pucciniales</taxon>
        <taxon>Pucciniaceae</taxon>
        <taxon>Puccinia</taxon>
    </lineage>
</organism>
<dbReference type="EMBL" id="VDEP01000003">
    <property type="protein sequence ID" value="KAA1138372.1"/>
    <property type="molecule type" value="Genomic_DNA"/>
</dbReference>
<evidence type="ECO:0000313" key="3">
    <source>
        <dbReference type="Proteomes" id="UP000324748"/>
    </source>
</evidence>
<dbReference type="AlphaFoldDB" id="A0A5B0SKF6"/>
<accession>A0A5B0SKF6</accession>
<protein>
    <submittedName>
        <fullName evidence="2">Uncharacterized protein</fullName>
    </submittedName>
</protein>
<sequence length="107" mass="11881">MCDLFFYEAEGTVVRPPFYDLPTLRPKTLKGNQCAVQLPHRASSATLKGTRLLLLMQAIRNTSPTKPDGVSCVYGHARRPVTVPASHRFMCLCSRKPPELRGLTAIL</sequence>
<comment type="caution">
    <text evidence="2">The sequence shown here is derived from an EMBL/GenBank/DDBJ whole genome shotgun (WGS) entry which is preliminary data.</text>
</comment>
<dbReference type="Proteomes" id="UP000325313">
    <property type="component" value="Unassembled WGS sequence"/>
</dbReference>
<evidence type="ECO:0000313" key="2">
    <source>
        <dbReference type="EMBL" id="KAA1138372.1"/>
    </source>
</evidence>
<proteinExistence type="predicted"/>
<evidence type="ECO:0000313" key="4">
    <source>
        <dbReference type="Proteomes" id="UP000325313"/>
    </source>
</evidence>
<dbReference type="OrthoDB" id="10269155at2759"/>
<evidence type="ECO:0000313" key="1">
    <source>
        <dbReference type="EMBL" id="KAA1087556.1"/>
    </source>
</evidence>
<reference evidence="3 4" key="1">
    <citation type="submission" date="2019-05" db="EMBL/GenBank/DDBJ databases">
        <title>Emergence of the Ug99 lineage of the wheat stem rust pathogen through somatic hybridization.</title>
        <authorList>
            <person name="Li F."/>
            <person name="Upadhyaya N.M."/>
            <person name="Sperschneider J."/>
            <person name="Matny O."/>
            <person name="Nguyen-Phuc H."/>
            <person name="Mago R."/>
            <person name="Raley C."/>
            <person name="Miller M.E."/>
            <person name="Silverstein K.A.T."/>
            <person name="Henningsen E."/>
            <person name="Hirsch C.D."/>
            <person name="Visser B."/>
            <person name="Pretorius Z.A."/>
            <person name="Steffenson B.J."/>
            <person name="Schwessinger B."/>
            <person name="Dodds P.N."/>
            <person name="Figueroa M."/>
        </authorList>
    </citation>
    <scope>NUCLEOTIDE SEQUENCE [LARGE SCALE GENOMIC DNA]</scope>
    <source>
        <strain evidence="1">21-0</strain>
        <strain evidence="2 4">Ug99</strain>
    </source>
</reference>
<name>A0A5B0SKF6_PUCGR</name>